<organism evidence="1 2">
    <name type="scientific">Popillia japonica</name>
    <name type="common">Japanese beetle</name>
    <dbReference type="NCBI Taxonomy" id="7064"/>
    <lineage>
        <taxon>Eukaryota</taxon>
        <taxon>Metazoa</taxon>
        <taxon>Ecdysozoa</taxon>
        <taxon>Arthropoda</taxon>
        <taxon>Hexapoda</taxon>
        <taxon>Insecta</taxon>
        <taxon>Pterygota</taxon>
        <taxon>Neoptera</taxon>
        <taxon>Endopterygota</taxon>
        <taxon>Coleoptera</taxon>
        <taxon>Polyphaga</taxon>
        <taxon>Scarabaeiformia</taxon>
        <taxon>Scarabaeidae</taxon>
        <taxon>Rutelinae</taxon>
        <taxon>Popillia</taxon>
    </lineage>
</organism>
<dbReference type="Proteomes" id="UP001458880">
    <property type="component" value="Unassembled WGS sequence"/>
</dbReference>
<proteinExistence type="predicted"/>
<sequence length="179" mass="20754">MSKNHFAVCCRFRQGVTTRNVQDVTEETSTADRDLDNMFEELLNVSSIQEGQSKSVWYEKLTLERLYKIKFKLDYKIKFKLDTGSQVNIIPLYLFNKMKVNITKKFANTTLRSYAGQCIKPLFSVVLLVNHRNRNLEVEFLVIGEQEEPILGLDTCLKLELLSKVDHIGNNNLKICQNM</sequence>
<evidence type="ECO:0008006" key="3">
    <source>
        <dbReference type="Google" id="ProtNLM"/>
    </source>
</evidence>
<gene>
    <name evidence="1" type="ORF">QE152_g6191</name>
</gene>
<evidence type="ECO:0000313" key="2">
    <source>
        <dbReference type="Proteomes" id="UP001458880"/>
    </source>
</evidence>
<protein>
    <recommendedName>
        <fullName evidence="3">Peptidase A2 domain-containing protein</fullName>
    </recommendedName>
</protein>
<comment type="caution">
    <text evidence="1">The sequence shown here is derived from an EMBL/GenBank/DDBJ whole genome shotgun (WGS) entry which is preliminary data.</text>
</comment>
<dbReference type="EMBL" id="JASPKY010000040">
    <property type="protein sequence ID" value="KAK9746396.1"/>
    <property type="molecule type" value="Genomic_DNA"/>
</dbReference>
<evidence type="ECO:0000313" key="1">
    <source>
        <dbReference type="EMBL" id="KAK9746396.1"/>
    </source>
</evidence>
<name>A0AAW1ML13_POPJA</name>
<keyword evidence="2" id="KW-1185">Reference proteome</keyword>
<dbReference type="Gene3D" id="2.40.70.10">
    <property type="entry name" value="Acid Proteases"/>
    <property type="match status" value="1"/>
</dbReference>
<accession>A0AAW1ML13</accession>
<dbReference type="InterPro" id="IPR021109">
    <property type="entry name" value="Peptidase_aspartic_dom_sf"/>
</dbReference>
<reference evidence="1 2" key="1">
    <citation type="journal article" date="2024" name="BMC Genomics">
        <title>De novo assembly and annotation of Popillia japonica's genome with initial clues to its potential as an invasive pest.</title>
        <authorList>
            <person name="Cucini C."/>
            <person name="Boschi S."/>
            <person name="Funari R."/>
            <person name="Cardaioli E."/>
            <person name="Iannotti N."/>
            <person name="Marturano G."/>
            <person name="Paoli F."/>
            <person name="Bruttini M."/>
            <person name="Carapelli A."/>
            <person name="Frati F."/>
            <person name="Nardi F."/>
        </authorList>
    </citation>
    <scope>NUCLEOTIDE SEQUENCE [LARGE SCALE GENOMIC DNA]</scope>
    <source>
        <strain evidence="1">DMR45628</strain>
    </source>
</reference>
<dbReference type="AlphaFoldDB" id="A0AAW1ML13"/>
<dbReference type="SUPFAM" id="SSF50630">
    <property type="entry name" value="Acid proteases"/>
    <property type="match status" value="1"/>
</dbReference>